<feature type="compositionally biased region" description="Polar residues" evidence="6">
    <location>
        <begin position="287"/>
        <end position="303"/>
    </location>
</feature>
<organism evidence="8 9">
    <name type="scientific">Elaeis guineensis var. tenera</name>
    <name type="common">Oil palm</name>
    <dbReference type="NCBI Taxonomy" id="51953"/>
    <lineage>
        <taxon>Eukaryota</taxon>
        <taxon>Viridiplantae</taxon>
        <taxon>Streptophyta</taxon>
        <taxon>Embryophyta</taxon>
        <taxon>Tracheophyta</taxon>
        <taxon>Spermatophyta</taxon>
        <taxon>Magnoliopsida</taxon>
        <taxon>Liliopsida</taxon>
        <taxon>Arecaceae</taxon>
        <taxon>Arecoideae</taxon>
        <taxon>Cocoseae</taxon>
        <taxon>Elaeidinae</taxon>
        <taxon>Elaeis</taxon>
    </lineage>
</organism>
<dbReference type="Pfam" id="PF06886">
    <property type="entry name" value="TPX2"/>
    <property type="match status" value="2"/>
</dbReference>
<sequence length="609" mass="67837">MAGEVEDCINFQADSLPTGSISFGRFETETLSWERRSSFSHNRYLEEVEKYSTPGSVTQKKAYFEAHFKKNPFPLQSSSGSQNETECQNNENGFENHMNYMEDVVDYGDDEAPAVPDEYEVIECEREEISQSEFPVGATTLDDERVIKPTTELVDYDETLQTESGNENIPSDKDHLQIPLEHKLENEATTVEEIPEKDIVEEGDISSMNPTVDKKNTPSQKKTQSTSVKMKGTVEEKTAKAKLKTQSPVTQISRKPSAEKNPIPSAKVFLKISGKVEGEHKLRTQSEKQSPSRVPRTSSNQKSELQDSESLKTKVRQVNKSEKPLSGKKSVAIPHPISGKSEIDAQNSANRPARVINSVKEEAKQSRAFNFRSGERAEKRKEFYMKLEEKHHAREAEMNEIQARTQDARKPGCNHSRGGRHLGHWYPTPSDLTNTTNYRLFMYLKEEREAAIRQLRKSLNFKATPMPSFYHEVSRAADGKKTVAAPAKSLKLRSKHTNPGSKTSSQERSSAFVKVANQEGPSTVDCSTAFEGDTGPLVPPKQPNSADETQALQSTKNTEARKEEKTKPNLQKGDGSDNKGEKVSRVTRSGVGKVMKGIVGGSVAVHVAS</sequence>
<proteinExistence type="inferred from homology"/>
<dbReference type="Proteomes" id="UP000504607">
    <property type="component" value="Unplaced"/>
</dbReference>
<evidence type="ECO:0000313" key="9">
    <source>
        <dbReference type="RefSeq" id="XP_029117005.1"/>
    </source>
</evidence>
<dbReference type="OrthoDB" id="758458at2759"/>
<dbReference type="PANTHER" id="PTHR47067">
    <property type="entry name" value="TPX2 (TARGETING PROTEIN FOR XKLP2) PROTEIN FAMILY-RELATED"/>
    <property type="match status" value="1"/>
</dbReference>
<feature type="domain" description="TPX2 C-terminal" evidence="7">
    <location>
        <begin position="445"/>
        <end position="475"/>
    </location>
</feature>
<evidence type="ECO:0000256" key="6">
    <source>
        <dbReference type="SAM" id="MobiDB-lite"/>
    </source>
</evidence>
<dbReference type="GeneID" id="105032957"/>
<keyword evidence="3" id="KW-0963">Cytoplasm</keyword>
<feature type="compositionally biased region" description="Basic and acidic residues" evidence="6">
    <location>
        <begin position="558"/>
        <end position="567"/>
    </location>
</feature>
<reference evidence="9" key="1">
    <citation type="submission" date="2025-08" db="UniProtKB">
        <authorList>
            <consortium name="RefSeq"/>
        </authorList>
    </citation>
    <scope>IDENTIFICATION</scope>
</reference>
<name>A0A8N4EXZ8_ELAGV</name>
<dbReference type="PANTHER" id="PTHR47067:SF6">
    <property type="entry name" value="PROTEIN WVD2-LIKE 7"/>
    <property type="match status" value="1"/>
</dbReference>
<feature type="compositionally biased region" description="Polar residues" evidence="6">
    <location>
        <begin position="244"/>
        <end position="254"/>
    </location>
</feature>
<feature type="region of interest" description="Disordered" evidence="6">
    <location>
        <begin position="187"/>
        <end position="351"/>
    </location>
</feature>
<feature type="compositionally biased region" description="Basic and acidic residues" evidence="6">
    <location>
        <begin position="274"/>
        <end position="286"/>
    </location>
</feature>
<gene>
    <name evidence="9" type="primary">LOC105032957</name>
</gene>
<feature type="compositionally biased region" description="Polar residues" evidence="6">
    <location>
        <begin position="217"/>
        <end position="228"/>
    </location>
</feature>
<evidence type="ECO:0000313" key="8">
    <source>
        <dbReference type="Proteomes" id="UP000504607"/>
    </source>
</evidence>
<protein>
    <submittedName>
        <fullName evidence="9">Protein WVD2-like 7 isoform X1</fullName>
    </submittedName>
</protein>
<dbReference type="AlphaFoldDB" id="A0A8N4EXZ8"/>
<feature type="compositionally biased region" description="Polar residues" evidence="6">
    <location>
        <begin position="497"/>
        <end position="509"/>
    </location>
</feature>
<dbReference type="InterPro" id="IPR027329">
    <property type="entry name" value="TPX2_C"/>
</dbReference>
<evidence type="ECO:0000256" key="5">
    <source>
        <dbReference type="ARBA" id="ARBA00023212"/>
    </source>
</evidence>
<feature type="region of interest" description="Disordered" evidence="6">
    <location>
        <begin position="484"/>
        <end position="601"/>
    </location>
</feature>
<evidence type="ECO:0000256" key="2">
    <source>
        <dbReference type="ARBA" id="ARBA00005885"/>
    </source>
</evidence>
<evidence type="ECO:0000256" key="3">
    <source>
        <dbReference type="ARBA" id="ARBA00022490"/>
    </source>
</evidence>
<feature type="compositionally biased region" description="Polar residues" evidence="6">
    <location>
        <begin position="543"/>
        <end position="557"/>
    </location>
</feature>
<comment type="subcellular location">
    <subcellularLocation>
        <location evidence="1">Cytoplasm</location>
        <location evidence="1">Cytoskeleton</location>
    </subcellularLocation>
</comment>
<dbReference type="GO" id="GO:0005874">
    <property type="term" value="C:microtubule"/>
    <property type="evidence" value="ECO:0007669"/>
    <property type="project" value="UniProtKB-KW"/>
</dbReference>
<accession>A0A8N4EXZ8</accession>
<feature type="domain" description="TPX2 C-terminal" evidence="7">
    <location>
        <begin position="369"/>
        <end position="408"/>
    </location>
</feature>
<evidence type="ECO:0000256" key="4">
    <source>
        <dbReference type="ARBA" id="ARBA00022701"/>
    </source>
</evidence>
<dbReference type="InterPro" id="IPR044216">
    <property type="entry name" value="WDL7"/>
</dbReference>
<keyword evidence="4" id="KW-0493">Microtubule</keyword>
<feature type="compositionally biased region" description="Basic and acidic residues" evidence="6">
    <location>
        <begin position="574"/>
        <end position="584"/>
    </location>
</feature>
<keyword evidence="8" id="KW-1185">Reference proteome</keyword>
<dbReference type="RefSeq" id="XP_029117005.1">
    <property type="nucleotide sequence ID" value="XM_029261172.1"/>
</dbReference>
<keyword evidence="5" id="KW-0206">Cytoskeleton</keyword>
<evidence type="ECO:0000256" key="1">
    <source>
        <dbReference type="ARBA" id="ARBA00004245"/>
    </source>
</evidence>
<comment type="similarity">
    <text evidence="2">Belongs to the TPX2 family.</text>
</comment>
<evidence type="ECO:0000259" key="7">
    <source>
        <dbReference type="Pfam" id="PF06886"/>
    </source>
</evidence>
<feature type="compositionally biased region" description="Low complexity" evidence="6">
    <location>
        <begin position="589"/>
        <end position="601"/>
    </location>
</feature>